<proteinExistence type="predicted"/>
<dbReference type="EMBL" id="HBGA01091069">
    <property type="protein sequence ID" value="CAD9022977.1"/>
    <property type="molecule type" value="Transcribed_RNA"/>
</dbReference>
<reference evidence="1" key="1">
    <citation type="submission" date="2021-01" db="EMBL/GenBank/DDBJ databases">
        <authorList>
            <person name="Corre E."/>
            <person name="Pelletier E."/>
            <person name="Niang G."/>
            <person name="Scheremetjew M."/>
            <person name="Finn R."/>
            <person name="Kale V."/>
            <person name="Holt S."/>
            <person name="Cochrane G."/>
            <person name="Meng A."/>
            <person name="Brown T."/>
            <person name="Cohen L."/>
        </authorList>
    </citation>
    <scope>NUCLEOTIDE SEQUENCE</scope>
    <source>
        <strain evidence="1">NIES-381</strain>
    </source>
</reference>
<gene>
    <name evidence="1" type="ORF">EGYM00392_LOCUS34099</name>
</gene>
<sequence length="144" mass="16104">MTLNQLGPYHMSLYFAAIQLQLGLSCFFWFPEGDRSHTLLRVGIARGNGPEMGAQLIEAKGGGVGRQAKESHLGAVLIHLCPAQCVCFRLWGGIPFQLEEGQTQTIRLQKDIVLLGSRFNWLCPSLQWNTQITKRLAVLPKRSR</sequence>
<dbReference type="AlphaFoldDB" id="A0A7S1IU99"/>
<organism evidence="1">
    <name type="scientific">Eutreptiella gymnastica</name>
    <dbReference type="NCBI Taxonomy" id="73025"/>
    <lineage>
        <taxon>Eukaryota</taxon>
        <taxon>Discoba</taxon>
        <taxon>Euglenozoa</taxon>
        <taxon>Euglenida</taxon>
        <taxon>Spirocuta</taxon>
        <taxon>Euglenophyceae</taxon>
        <taxon>Eutreptiales</taxon>
        <taxon>Eutreptiaceae</taxon>
        <taxon>Eutreptiella</taxon>
    </lineage>
</organism>
<evidence type="ECO:0000313" key="1">
    <source>
        <dbReference type="EMBL" id="CAD9022977.1"/>
    </source>
</evidence>
<accession>A0A7S1IU99</accession>
<name>A0A7S1IU99_9EUGL</name>
<protein>
    <submittedName>
        <fullName evidence="1">Uncharacterized protein</fullName>
    </submittedName>
</protein>